<dbReference type="AlphaFoldDB" id="A0A197K9W9"/>
<evidence type="ECO:0000313" key="2">
    <source>
        <dbReference type="Proteomes" id="UP000078512"/>
    </source>
</evidence>
<gene>
    <name evidence="1" type="ORF">K457DRAFT_229687</name>
</gene>
<organism evidence="1 2">
    <name type="scientific">Linnemannia elongata AG-77</name>
    <dbReference type="NCBI Taxonomy" id="1314771"/>
    <lineage>
        <taxon>Eukaryota</taxon>
        <taxon>Fungi</taxon>
        <taxon>Fungi incertae sedis</taxon>
        <taxon>Mucoromycota</taxon>
        <taxon>Mortierellomycotina</taxon>
        <taxon>Mortierellomycetes</taxon>
        <taxon>Mortierellales</taxon>
        <taxon>Mortierellaceae</taxon>
        <taxon>Linnemannia</taxon>
    </lineage>
</organism>
<keyword evidence="2" id="KW-1185">Reference proteome</keyword>
<proteinExistence type="predicted"/>
<reference evidence="1 2" key="1">
    <citation type="submission" date="2016-05" db="EMBL/GenBank/DDBJ databases">
        <title>Genome sequencing reveals origins of a unique bacterial endosymbiosis in the earliest lineages of terrestrial Fungi.</title>
        <authorList>
            <consortium name="DOE Joint Genome Institute"/>
            <person name="Uehling J."/>
            <person name="Gryganskyi A."/>
            <person name="Hameed K."/>
            <person name="Tschaplinski T."/>
            <person name="Misztal P."/>
            <person name="Wu S."/>
            <person name="Desiro A."/>
            <person name="Vande Pol N."/>
            <person name="Du Z.-Y."/>
            <person name="Zienkiewicz A."/>
            <person name="Zienkiewicz K."/>
            <person name="Morin E."/>
            <person name="Tisserant E."/>
            <person name="Splivallo R."/>
            <person name="Hainaut M."/>
            <person name="Henrissat B."/>
            <person name="Ohm R."/>
            <person name="Kuo A."/>
            <person name="Yan J."/>
            <person name="Lipzen A."/>
            <person name="Nolan M."/>
            <person name="Labutti K."/>
            <person name="Barry K."/>
            <person name="Goldstein A."/>
            <person name="Labbe J."/>
            <person name="Schadt C."/>
            <person name="Tuskan G."/>
            <person name="Grigoriev I."/>
            <person name="Martin F."/>
            <person name="Vilgalys R."/>
            <person name="Bonito G."/>
        </authorList>
    </citation>
    <scope>NUCLEOTIDE SEQUENCE [LARGE SCALE GENOMIC DNA]</scope>
    <source>
        <strain evidence="1 2">AG-77</strain>
    </source>
</reference>
<accession>A0A197K9W9</accession>
<sequence length="87" mass="9646">MQCAAGVCIVCWGVEGTQKNGTVFQLASCPFPFCSIAHIGGGIGRRSMRRLRLICWTCRLIGARQNRFSEQTDKKEVNERHEETSGG</sequence>
<protein>
    <submittedName>
        <fullName evidence="1">Uncharacterized protein</fullName>
    </submittedName>
</protein>
<dbReference type="EMBL" id="KV442021">
    <property type="protein sequence ID" value="OAQ33481.1"/>
    <property type="molecule type" value="Genomic_DNA"/>
</dbReference>
<dbReference type="Proteomes" id="UP000078512">
    <property type="component" value="Unassembled WGS sequence"/>
</dbReference>
<name>A0A197K9W9_9FUNG</name>
<evidence type="ECO:0000313" key="1">
    <source>
        <dbReference type="EMBL" id="OAQ33481.1"/>
    </source>
</evidence>